<dbReference type="Gene3D" id="3.30.420.10">
    <property type="entry name" value="Ribonuclease H-like superfamily/Ribonuclease H"/>
    <property type="match status" value="1"/>
</dbReference>
<dbReference type="SUPFAM" id="SSF53098">
    <property type="entry name" value="Ribonuclease H-like"/>
    <property type="match status" value="1"/>
</dbReference>
<evidence type="ECO:0000313" key="4">
    <source>
        <dbReference type="Proteomes" id="UP000010388"/>
    </source>
</evidence>
<accession>K9P7M5</accession>
<dbReference type="InterPro" id="IPR012337">
    <property type="entry name" value="RNaseH-like_sf"/>
</dbReference>
<dbReference type="Proteomes" id="UP000010388">
    <property type="component" value="Chromosome"/>
</dbReference>
<dbReference type="GO" id="GO:0015074">
    <property type="term" value="P:DNA integration"/>
    <property type="evidence" value="ECO:0007669"/>
    <property type="project" value="InterPro"/>
</dbReference>
<dbReference type="InterPro" id="IPR001584">
    <property type="entry name" value="Integrase_cat-core"/>
</dbReference>
<dbReference type="KEGG" id="cgc:Cyagr_1400"/>
<organism evidence="3 4">
    <name type="scientific">Cyanobium gracile (strain ATCC 27147 / PCC 6307)</name>
    <dbReference type="NCBI Taxonomy" id="292564"/>
    <lineage>
        <taxon>Bacteria</taxon>
        <taxon>Bacillati</taxon>
        <taxon>Cyanobacteriota</taxon>
        <taxon>Cyanophyceae</taxon>
        <taxon>Synechococcales</taxon>
        <taxon>Prochlorococcaceae</taxon>
        <taxon>Cyanobium</taxon>
    </lineage>
</organism>
<feature type="domain" description="Integrase catalytic" evidence="2">
    <location>
        <begin position="183"/>
        <end position="365"/>
    </location>
</feature>
<feature type="compositionally biased region" description="Basic residues" evidence="1">
    <location>
        <begin position="441"/>
        <end position="455"/>
    </location>
</feature>
<dbReference type="HOGENOM" id="CLU_029113_2_0_3"/>
<sequence length="570" mass="64565">MAPARGDAQGARPGRPVSLKERERISLAISAASARYRGLSRAGKQRLLDELQALTGYHRKSLLRRLNQRPDERQTNLRGQHRRRYGPEVVEALVPLWEASDRLCGKRLHALLPQLLESLEHHGHVQLEKGVRARVLTMSSATIDRLLAPVRKSSGGHGWRRPPRAHSGVRRRVQVRTFKGWDEHKEPGWLEIDLVAHCGGRMEGRFIWTLVATDIASGWSESLPVITRDGASVLAAIQRLRQHLPFPLRGIDADNDPAFMNALMEQWCDAPEQGIELTRSRAYQSNDQAWVEQKNGVLIRRVVGYERLVGLEAAQLLGELYAALRLFTNLFQPSFKLKSSVREGGRIKRLHHPPRTPLQQLLRTGVLSDQEAQDLKELRKRCDPVALLATMRSCQSRLALLISGQHTSAMAGEPLSWQTPEQEKRELEGFLQGLQALWRQSRPRQKKPKPRQGRRSRVDPFEAHADLIPQWLAAEPDVGSQELLDRLIDLDPQRYGPQHKRTLQRRIRDWRVARVEMRWVPFIGQMRPLTSLASDGRNGIRHQCRPHGEFCLPGSYGALHGSTSTGSGPG</sequence>
<gene>
    <name evidence="3" type="ordered locus">Cyagr_1400</name>
</gene>
<dbReference type="AlphaFoldDB" id="K9P7M5"/>
<proteinExistence type="predicted"/>
<evidence type="ECO:0000259" key="2">
    <source>
        <dbReference type="PROSITE" id="PS50994"/>
    </source>
</evidence>
<dbReference type="eggNOG" id="COG2801">
    <property type="taxonomic scope" value="Bacteria"/>
</dbReference>
<dbReference type="PROSITE" id="PS50994">
    <property type="entry name" value="INTEGRASE"/>
    <property type="match status" value="1"/>
</dbReference>
<evidence type="ECO:0000313" key="3">
    <source>
        <dbReference type="EMBL" id="AFY28569.1"/>
    </source>
</evidence>
<dbReference type="InterPro" id="IPR036397">
    <property type="entry name" value="RNaseH_sf"/>
</dbReference>
<reference evidence="4" key="1">
    <citation type="journal article" date="2013" name="Proc. Natl. Acad. Sci. U.S.A.">
        <title>Improving the coverage of the cyanobacterial phylum using diversity-driven genome sequencing.</title>
        <authorList>
            <person name="Shih P.M."/>
            <person name="Wu D."/>
            <person name="Latifi A."/>
            <person name="Axen S.D."/>
            <person name="Fewer D.P."/>
            <person name="Talla E."/>
            <person name="Calteau A."/>
            <person name="Cai F."/>
            <person name="Tandeau de Marsac N."/>
            <person name="Rippka R."/>
            <person name="Herdman M."/>
            <person name="Sivonen K."/>
            <person name="Coursin T."/>
            <person name="Laurent T."/>
            <person name="Goodwin L."/>
            <person name="Nolan M."/>
            <person name="Davenport K.W."/>
            <person name="Han C.S."/>
            <person name="Rubin E.M."/>
            <person name="Eisen J.A."/>
            <person name="Woyke T."/>
            <person name="Gugger M."/>
            <person name="Kerfeld C.A."/>
        </authorList>
    </citation>
    <scope>NUCLEOTIDE SEQUENCE [LARGE SCALE GENOMIC DNA]</scope>
    <source>
        <strain evidence="4">ATCC 27147 / PCC 6307</strain>
    </source>
</reference>
<dbReference type="GO" id="GO:0003676">
    <property type="term" value="F:nucleic acid binding"/>
    <property type="evidence" value="ECO:0007669"/>
    <property type="project" value="InterPro"/>
</dbReference>
<name>K9P7M5_CYAGP</name>
<protein>
    <submittedName>
        <fullName evidence="3">Integrase family protein</fullName>
    </submittedName>
</protein>
<evidence type="ECO:0000256" key="1">
    <source>
        <dbReference type="SAM" id="MobiDB-lite"/>
    </source>
</evidence>
<feature type="region of interest" description="Disordered" evidence="1">
    <location>
        <begin position="438"/>
        <end position="459"/>
    </location>
</feature>
<dbReference type="EMBL" id="CP003495">
    <property type="protein sequence ID" value="AFY28569.1"/>
    <property type="molecule type" value="Genomic_DNA"/>
</dbReference>